<dbReference type="STRING" id="1314751.GCA_001591425_04262"/>
<keyword evidence="2 6" id="KW-0813">Transport</keyword>
<evidence type="ECO:0000256" key="3">
    <source>
        <dbReference type="ARBA" id="ARBA00022692"/>
    </source>
</evidence>
<feature type="transmembrane region" description="Helical" evidence="6">
    <location>
        <begin position="144"/>
        <end position="163"/>
    </location>
</feature>
<reference evidence="8 9" key="1">
    <citation type="submission" date="2016-12" db="EMBL/GenBank/DDBJ databases">
        <title>The whole genome sequencing and assembly of Bacillus cohnii DSM 6307T strain.</title>
        <authorList>
            <person name="Lee Y.-J."/>
            <person name="Yi H."/>
            <person name="Bahn Y.-S."/>
            <person name="Kim J.F."/>
            <person name="Lee D.-W."/>
        </authorList>
    </citation>
    <scope>NUCLEOTIDE SEQUENCE [LARGE SCALE GENOMIC DNA]</scope>
    <source>
        <strain evidence="8 9">DSM 6307</strain>
    </source>
</reference>
<dbReference type="SUPFAM" id="SSF161098">
    <property type="entry name" value="MetI-like"/>
    <property type="match status" value="1"/>
</dbReference>
<dbReference type="InterPro" id="IPR000515">
    <property type="entry name" value="MetI-like"/>
</dbReference>
<feature type="transmembrane region" description="Helical" evidence="6">
    <location>
        <begin position="114"/>
        <end position="132"/>
    </location>
</feature>
<feature type="domain" description="ABC transmembrane type-1" evidence="7">
    <location>
        <begin position="76"/>
        <end position="285"/>
    </location>
</feature>
<dbReference type="PANTHER" id="PTHR43839:SF3">
    <property type="entry name" value="OLIGOPEPTIDE ABC TRANSPORTER, PERMEASE PROTEIN"/>
    <property type="match status" value="1"/>
</dbReference>
<feature type="transmembrane region" description="Helical" evidence="6">
    <location>
        <begin position="7"/>
        <end position="27"/>
    </location>
</feature>
<feature type="transmembrane region" description="Helical" evidence="6">
    <location>
        <begin position="80"/>
        <end position="102"/>
    </location>
</feature>
<dbReference type="Pfam" id="PF00528">
    <property type="entry name" value="BPD_transp_1"/>
    <property type="match status" value="1"/>
</dbReference>
<sequence length="297" mass="33217">MNRNWPLWIGGTLLIILILIAFVGPYLPVVDRELTEERVVFVEGGIETAPFEPSSEKWFGSDRDGRDMFSVIIVGAKETLFLIVLITGIRYALAMVLALLAVGKKGPFHTFLQGWNQIFSALPVIFSAIILLHLPMLTFHEHRAVFAIFIIAFIEVGRLGTVLQQHFHSISKTPYVEAGITVGVKPLHLYKNYYIPNALPEVVIQFFLDLGRTALLIGQLGIFSIFLSQDFLQLTYGAGDIVNTSNNWATLLGQARGDIIRGIFWIPFFPALAIAITVFAFNVFGEGLRKQFHRLNA</sequence>
<dbReference type="Proteomes" id="UP000215224">
    <property type="component" value="Chromosome"/>
</dbReference>
<protein>
    <submittedName>
        <fullName evidence="8">ABC transporter permease</fullName>
    </submittedName>
</protein>
<evidence type="ECO:0000256" key="5">
    <source>
        <dbReference type="ARBA" id="ARBA00023136"/>
    </source>
</evidence>
<dbReference type="AlphaFoldDB" id="A0A223KPM4"/>
<feature type="transmembrane region" description="Helical" evidence="6">
    <location>
        <begin position="259"/>
        <end position="284"/>
    </location>
</feature>
<dbReference type="GO" id="GO:0005886">
    <property type="term" value="C:plasma membrane"/>
    <property type="evidence" value="ECO:0007669"/>
    <property type="project" value="UniProtKB-SubCell"/>
</dbReference>
<name>A0A223KPM4_9BACI</name>
<evidence type="ECO:0000256" key="4">
    <source>
        <dbReference type="ARBA" id="ARBA00022989"/>
    </source>
</evidence>
<comment type="subcellular location">
    <subcellularLocation>
        <location evidence="6">Cell membrane</location>
        <topology evidence="6">Multi-pass membrane protein</topology>
    </subcellularLocation>
    <subcellularLocation>
        <location evidence="1">Membrane</location>
        <topology evidence="1">Multi-pass membrane protein</topology>
    </subcellularLocation>
</comment>
<evidence type="ECO:0000313" key="8">
    <source>
        <dbReference type="EMBL" id="AST91409.1"/>
    </source>
</evidence>
<evidence type="ECO:0000313" key="9">
    <source>
        <dbReference type="Proteomes" id="UP000215224"/>
    </source>
</evidence>
<dbReference type="Gene3D" id="1.10.3720.10">
    <property type="entry name" value="MetI-like"/>
    <property type="match status" value="1"/>
</dbReference>
<dbReference type="KEGG" id="bcoh:BC6307_09005"/>
<dbReference type="PANTHER" id="PTHR43839">
    <property type="entry name" value="OPPC IN A BINDING PROTEIN-DEPENDENT TRANSPORT SYSTEM"/>
    <property type="match status" value="1"/>
</dbReference>
<dbReference type="InterPro" id="IPR035906">
    <property type="entry name" value="MetI-like_sf"/>
</dbReference>
<comment type="similarity">
    <text evidence="6">Belongs to the binding-protein-dependent transport system permease family.</text>
</comment>
<gene>
    <name evidence="8" type="ORF">BC6307_09005</name>
</gene>
<evidence type="ECO:0000256" key="6">
    <source>
        <dbReference type="RuleBase" id="RU363032"/>
    </source>
</evidence>
<evidence type="ECO:0000259" key="7">
    <source>
        <dbReference type="PROSITE" id="PS50928"/>
    </source>
</evidence>
<dbReference type="EMBL" id="CP018866">
    <property type="protein sequence ID" value="AST91409.1"/>
    <property type="molecule type" value="Genomic_DNA"/>
</dbReference>
<evidence type="ECO:0000256" key="1">
    <source>
        <dbReference type="ARBA" id="ARBA00004141"/>
    </source>
</evidence>
<keyword evidence="5 6" id="KW-0472">Membrane</keyword>
<dbReference type="RefSeq" id="WP_066420466.1">
    <property type="nucleotide sequence ID" value="NZ_CP018866.1"/>
</dbReference>
<proteinExistence type="inferred from homology"/>
<organism evidence="8 9">
    <name type="scientific">Sutcliffiella cohnii</name>
    <dbReference type="NCBI Taxonomy" id="33932"/>
    <lineage>
        <taxon>Bacteria</taxon>
        <taxon>Bacillati</taxon>
        <taxon>Bacillota</taxon>
        <taxon>Bacilli</taxon>
        <taxon>Bacillales</taxon>
        <taxon>Bacillaceae</taxon>
        <taxon>Sutcliffiella</taxon>
    </lineage>
</organism>
<accession>A0A223KPM4</accession>
<dbReference type="PROSITE" id="PS50928">
    <property type="entry name" value="ABC_TM1"/>
    <property type="match status" value="1"/>
</dbReference>
<keyword evidence="9" id="KW-1185">Reference proteome</keyword>
<dbReference type="GO" id="GO:0055085">
    <property type="term" value="P:transmembrane transport"/>
    <property type="evidence" value="ECO:0007669"/>
    <property type="project" value="InterPro"/>
</dbReference>
<evidence type="ECO:0000256" key="2">
    <source>
        <dbReference type="ARBA" id="ARBA00022448"/>
    </source>
</evidence>
<keyword evidence="4 6" id="KW-1133">Transmembrane helix</keyword>
<keyword evidence="3 6" id="KW-0812">Transmembrane</keyword>